<evidence type="ECO:0000256" key="1">
    <source>
        <dbReference type="SAM" id="MobiDB-lite"/>
    </source>
</evidence>
<protein>
    <submittedName>
        <fullName evidence="2">Phage tail protein</fullName>
    </submittedName>
</protein>
<dbReference type="Pfam" id="PF05954">
    <property type="entry name" value="Phage_GPD"/>
    <property type="match status" value="1"/>
</dbReference>
<name>A0ABX9NZB2_9GAMM</name>
<gene>
    <name evidence="2" type="ORF">D5396_15945</name>
</gene>
<sequence>MLTDLQLPAGARIAPAFTLKIKNKVLEQSVTDRIISLTVNDKSGFAADDLTLKFDDADGQLQMPARGTLLHLHIGWSKQALYDCGYFIVDTVTHQGSPDIVIITARSADFRGTFETKRSQSYDDYTLGAIVRILSARNNLSLPVIAPELDNIKIPHIDQTDENDGYFLTRLAQNFGAQATVKNGAIIFFKPYSARSASGQALPWKTLVRSDGDEHVFKVIDQKAFSGVIAQSYDVKAAATSSVALKRIPPANSTSQKQHPAATKAAGTASSETAPPLKSYTAGSGANVLKLQKIYPDEASARRAADSAFNQIQADSASFSIRLAMGRADLSAQTPLNVQGFKHVIDDQRWIIDSVEHSLNEKGFTTKLNLKIYVADITYQSSISQP</sequence>
<accession>A0ABX9NZB2</accession>
<comment type="caution">
    <text evidence="2">The sequence shown here is derived from an EMBL/GenBank/DDBJ whole genome shotgun (WGS) entry which is preliminary data.</text>
</comment>
<proteinExistence type="predicted"/>
<dbReference type="EMBL" id="RAHG01000007">
    <property type="protein sequence ID" value="RJT11955.1"/>
    <property type="molecule type" value="Genomic_DNA"/>
</dbReference>
<reference evidence="2 3" key="1">
    <citation type="submission" date="2018-09" db="EMBL/GenBank/DDBJ databases">
        <authorList>
            <person name="Le Fleche-Mateos A."/>
        </authorList>
    </citation>
    <scope>NUCLEOTIDE SEQUENCE [LARGE SCALE GENOMIC DNA]</scope>
    <source>
        <strain evidence="2 3">DSM 30078</strain>
    </source>
</reference>
<feature type="region of interest" description="Disordered" evidence="1">
    <location>
        <begin position="249"/>
        <end position="277"/>
    </location>
</feature>
<keyword evidence="3" id="KW-1185">Reference proteome</keyword>
<dbReference type="Proteomes" id="UP000284119">
    <property type="component" value="Unassembled WGS sequence"/>
</dbReference>
<dbReference type="RefSeq" id="WP_112169376.1">
    <property type="nucleotide sequence ID" value="NZ_JYDE01000046.1"/>
</dbReference>
<evidence type="ECO:0000313" key="2">
    <source>
        <dbReference type="EMBL" id="RJT11955.1"/>
    </source>
</evidence>
<organism evidence="2 3">
    <name type="scientific">Rahnella inusitata</name>
    <dbReference type="NCBI Taxonomy" id="58169"/>
    <lineage>
        <taxon>Bacteria</taxon>
        <taxon>Pseudomonadati</taxon>
        <taxon>Pseudomonadota</taxon>
        <taxon>Gammaproteobacteria</taxon>
        <taxon>Enterobacterales</taxon>
        <taxon>Yersiniaceae</taxon>
        <taxon>Rahnella</taxon>
    </lineage>
</organism>
<dbReference type="SUPFAM" id="SSF69279">
    <property type="entry name" value="Phage tail proteins"/>
    <property type="match status" value="1"/>
</dbReference>
<evidence type="ECO:0000313" key="3">
    <source>
        <dbReference type="Proteomes" id="UP000284119"/>
    </source>
</evidence>